<evidence type="ECO:0000256" key="8">
    <source>
        <dbReference type="ARBA" id="ARBA00023239"/>
    </source>
</evidence>
<dbReference type="RefSeq" id="WP_023852227.1">
    <property type="nucleotide sequence ID" value="NZ_CP047166.1"/>
</dbReference>
<comment type="pathway">
    <text evidence="3 9">Carbohydrate metabolism; pentose and glucuronate interconversion.</text>
</comment>
<evidence type="ECO:0000256" key="3">
    <source>
        <dbReference type="ARBA" id="ARBA00004892"/>
    </source>
</evidence>
<dbReference type="Proteomes" id="UP000596387">
    <property type="component" value="Chromosome"/>
</dbReference>
<keyword evidence="7 9" id="KW-0464">Manganese</keyword>
<keyword evidence="11" id="KW-1185">Reference proteome</keyword>
<protein>
    <recommendedName>
        <fullName evidence="5 9">Mannonate dehydratase</fullName>
        <ecNumber evidence="5 9">4.2.1.8</ecNumber>
    </recommendedName>
    <alternativeName>
        <fullName evidence="9">D-mannonate hydro-lyase</fullName>
    </alternativeName>
</protein>
<proteinExistence type="inferred from homology"/>
<dbReference type="EC" id="4.2.1.8" evidence="5 9"/>
<keyword evidence="6 9" id="KW-0408">Iron</keyword>
<dbReference type="NCBIfam" id="NF003027">
    <property type="entry name" value="PRK03906.1"/>
    <property type="match status" value="1"/>
</dbReference>
<comment type="similarity">
    <text evidence="4 9">Belongs to the mannonate dehydratase family.</text>
</comment>
<organism evidence="10 11">
    <name type="scientific">Ponticoccus alexandrii</name>
    <dbReference type="NCBI Taxonomy" id="1943633"/>
    <lineage>
        <taxon>Bacteria</taxon>
        <taxon>Pseudomonadati</taxon>
        <taxon>Pseudomonadota</taxon>
        <taxon>Alphaproteobacteria</taxon>
        <taxon>Rhodobacterales</taxon>
        <taxon>Roseobacteraceae</taxon>
        <taxon>Ponticoccus</taxon>
    </lineage>
</organism>
<evidence type="ECO:0000256" key="1">
    <source>
        <dbReference type="ARBA" id="ARBA00001794"/>
    </source>
</evidence>
<sequence>MKQTWRWFGPKDLVSTDDVAQAGAEGIVSALHHVPTGAVWTPEEIAQRQAEIAHMTDGSPSGLDWAVVESLPVSEDIKKQQGAWREHIANYKTSLRNLAGAGIEVICYNFMPVLDWTRTDLAWRLKSGASCMRFDLVDFATFDLHILARPGATEDYDEALRDEAARRFAAMDGAAREALAGNVVFGLPGAAERFSLEDVRAHLAEYAVMSEDTLRSHLIDFLSEVAPVAQELGLRLCCHPDDPPFPLLGLPRIMSTEAQYAKVMQAVDIPANGITLCSGSLGARPDNDLPGMMQRLGDRVHFLHLRNVKRESDGIRGSFYEAEHLGGDTDMVALVEAVLVEEARRRKTGRADWSIPFRPDHGQDILDDLGRRTQPGYPSIGRLKGLAELRGIIAALSPRVSA</sequence>
<evidence type="ECO:0000313" key="11">
    <source>
        <dbReference type="Proteomes" id="UP000596387"/>
    </source>
</evidence>
<dbReference type="SUPFAM" id="SSF51658">
    <property type="entry name" value="Xylose isomerase-like"/>
    <property type="match status" value="1"/>
</dbReference>
<dbReference type="HAMAP" id="MF_00106">
    <property type="entry name" value="UxuA"/>
    <property type="match status" value="1"/>
</dbReference>
<keyword evidence="8 9" id="KW-0456">Lyase</keyword>
<evidence type="ECO:0000313" key="10">
    <source>
        <dbReference type="EMBL" id="QRF65806.1"/>
    </source>
</evidence>
<comment type="catalytic activity">
    <reaction evidence="1 9">
        <text>D-mannonate = 2-dehydro-3-deoxy-D-gluconate + H2O</text>
        <dbReference type="Rhea" id="RHEA:20097"/>
        <dbReference type="ChEBI" id="CHEBI:15377"/>
        <dbReference type="ChEBI" id="CHEBI:17767"/>
        <dbReference type="ChEBI" id="CHEBI:57990"/>
        <dbReference type="EC" id="4.2.1.8"/>
    </reaction>
</comment>
<accession>A0ABX7F7I2</accession>
<reference evidence="10 11" key="1">
    <citation type="submission" date="2019-12" db="EMBL/GenBank/DDBJ databases">
        <title>Complete Genome Sequence of a Quorum-Sensing Bacterium,Rhodobacteraceae bacterium C31, Isolated from a marine microalgae symbiotic bacteria.</title>
        <authorList>
            <person name="Zhang Y."/>
        </authorList>
    </citation>
    <scope>NUCLEOTIDE SEQUENCE [LARGE SCALE GENOMIC DNA]</scope>
    <source>
        <strain evidence="10 11">C31</strain>
    </source>
</reference>
<name>A0ABX7F7I2_9RHOB</name>
<evidence type="ECO:0000256" key="9">
    <source>
        <dbReference type="HAMAP-Rule" id="MF_00106"/>
    </source>
</evidence>
<dbReference type="Pfam" id="PF03786">
    <property type="entry name" value="UxuA"/>
    <property type="match status" value="1"/>
</dbReference>
<comment type="cofactor">
    <cofactor evidence="9">
        <name>Fe(2+)</name>
        <dbReference type="ChEBI" id="CHEBI:29033"/>
    </cofactor>
    <cofactor evidence="9">
        <name>Mn(2+)</name>
        <dbReference type="ChEBI" id="CHEBI:29035"/>
    </cofactor>
</comment>
<evidence type="ECO:0000256" key="2">
    <source>
        <dbReference type="ARBA" id="ARBA00002713"/>
    </source>
</evidence>
<dbReference type="PANTHER" id="PTHR30387:SF2">
    <property type="entry name" value="MANNONATE DEHYDRATASE"/>
    <property type="match status" value="1"/>
</dbReference>
<evidence type="ECO:0000256" key="7">
    <source>
        <dbReference type="ARBA" id="ARBA00023211"/>
    </source>
</evidence>
<evidence type="ECO:0000256" key="5">
    <source>
        <dbReference type="ARBA" id="ARBA00012927"/>
    </source>
</evidence>
<dbReference type="NCBIfam" id="TIGR00695">
    <property type="entry name" value="uxuA"/>
    <property type="match status" value="1"/>
</dbReference>
<evidence type="ECO:0000256" key="6">
    <source>
        <dbReference type="ARBA" id="ARBA00023004"/>
    </source>
</evidence>
<evidence type="ECO:0000256" key="4">
    <source>
        <dbReference type="ARBA" id="ARBA00007389"/>
    </source>
</evidence>
<dbReference type="InterPro" id="IPR036237">
    <property type="entry name" value="Xyl_isomerase-like_sf"/>
</dbReference>
<dbReference type="InterPro" id="IPR004628">
    <property type="entry name" value="Man_deHydtase"/>
</dbReference>
<dbReference type="GO" id="GO:0008927">
    <property type="term" value="F:mannonate dehydratase activity"/>
    <property type="evidence" value="ECO:0007669"/>
    <property type="project" value="UniProtKB-EC"/>
</dbReference>
<dbReference type="PANTHER" id="PTHR30387">
    <property type="entry name" value="MANNONATE DEHYDRATASE"/>
    <property type="match status" value="1"/>
</dbReference>
<dbReference type="EMBL" id="CP047166">
    <property type="protein sequence ID" value="QRF65806.1"/>
    <property type="molecule type" value="Genomic_DNA"/>
</dbReference>
<dbReference type="Gene3D" id="3.20.20.150">
    <property type="entry name" value="Divalent-metal-dependent TIM barrel enzymes"/>
    <property type="match status" value="1"/>
</dbReference>
<dbReference type="PIRSF" id="PIRSF016049">
    <property type="entry name" value="Man_dehyd"/>
    <property type="match status" value="1"/>
</dbReference>
<gene>
    <name evidence="9 10" type="primary">uxuA</name>
    <name evidence="10" type="ORF">GQA70_05405</name>
</gene>
<comment type="function">
    <text evidence="2 9">Catalyzes the dehydration of D-mannonate.</text>
</comment>